<evidence type="ECO:0000256" key="1">
    <source>
        <dbReference type="ARBA" id="ARBA00004496"/>
    </source>
</evidence>
<comment type="function">
    <text evidence="9 10">The RecF protein is involved in DNA metabolism; it is required for DNA replication and normal SOS inducibility. RecF binds preferentially to single-stranded, linear DNA. It also seems to bind ATP.</text>
</comment>
<evidence type="ECO:0000256" key="10">
    <source>
        <dbReference type="RuleBase" id="RU000578"/>
    </source>
</evidence>
<dbReference type="NCBIfam" id="TIGR00611">
    <property type="entry name" value="recf"/>
    <property type="match status" value="1"/>
</dbReference>
<dbReference type="Gene3D" id="3.40.50.300">
    <property type="entry name" value="P-loop containing nucleotide triphosphate hydrolases"/>
    <property type="match status" value="1"/>
</dbReference>
<dbReference type="SUPFAM" id="SSF52540">
    <property type="entry name" value="P-loop containing nucleoside triphosphate hydrolases"/>
    <property type="match status" value="1"/>
</dbReference>
<dbReference type="GO" id="GO:0006302">
    <property type="term" value="P:double-strand break repair"/>
    <property type="evidence" value="ECO:0007669"/>
    <property type="project" value="TreeGrafter"/>
</dbReference>
<dbReference type="InterPro" id="IPR042174">
    <property type="entry name" value="RecF_2"/>
</dbReference>
<keyword evidence="6 9" id="KW-0547">Nucleotide-binding</keyword>
<dbReference type="InterPro" id="IPR018078">
    <property type="entry name" value="DNA-binding_RecF_CS"/>
</dbReference>
<evidence type="ECO:0000256" key="2">
    <source>
        <dbReference type="ARBA" id="ARBA00008016"/>
    </source>
</evidence>
<dbReference type="Proteomes" id="UP000273143">
    <property type="component" value="Chromosome"/>
</dbReference>
<dbReference type="InterPro" id="IPR027417">
    <property type="entry name" value="P-loop_NTPase"/>
</dbReference>
<keyword evidence="13" id="KW-1185">Reference proteome</keyword>
<dbReference type="GO" id="GO:0000731">
    <property type="term" value="P:DNA synthesis involved in DNA repair"/>
    <property type="evidence" value="ECO:0007669"/>
    <property type="project" value="TreeGrafter"/>
</dbReference>
<dbReference type="GO" id="GO:0006260">
    <property type="term" value="P:DNA replication"/>
    <property type="evidence" value="ECO:0007669"/>
    <property type="project" value="UniProtKB-UniRule"/>
</dbReference>
<evidence type="ECO:0000259" key="11">
    <source>
        <dbReference type="Pfam" id="PF02463"/>
    </source>
</evidence>
<dbReference type="HAMAP" id="MF_00365">
    <property type="entry name" value="RecF"/>
    <property type="match status" value="1"/>
</dbReference>
<name>A0A451EP17_9GAMM</name>
<feature type="domain" description="RecF/RecN/SMC N-terminal" evidence="11">
    <location>
        <begin position="3"/>
        <end position="356"/>
    </location>
</feature>
<dbReference type="KEGG" id="emo:DM558_12450"/>
<keyword evidence="9 10" id="KW-0742">SOS response</keyword>
<dbReference type="PROSITE" id="PS00618">
    <property type="entry name" value="RECF_2"/>
    <property type="match status" value="1"/>
</dbReference>
<feature type="binding site" evidence="9">
    <location>
        <begin position="30"/>
        <end position="37"/>
    </location>
    <ligand>
        <name>ATP</name>
        <dbReference type="ChEBI" id="CHEBI:30616"/>
    </ligand>
</feature>
<organism evidence="12 13">
    <name type="scientific">Entomomonas moraniae</name>
    <dbReference type="NCBI Taxonomy" id="2213226"/>
    <lineage>
        <taxon>Bacteria</taxon>
        <taxon>Pseudomonadati</taxon>
        <taxon>Pseudomonadota</taxon>
        <taxon>Gammaproteobacteria</taxon>
        <taxon>Pseudomonadales</taxon>
        <taxon>Pseudomonadaceae</taxon>
        <taxon>Entomomonas</taxon>
    </lineage>
</organism>
<comment type="similarity">
    <text evidence="2 9 10">Belongs to the RecF family.</text>
</comment>
<dbReference type="RefSeq" id="WP_127164279.1">
    <property type="nucleotide sequence ID" value="NZ_CP029822.1"/>
</dbReference>
<evidence type="ECO:0000313" key="12">
    <source>
        <dbReference type="EMBL" id="AZS51529.1"/>
    </source>
</evidence>
<evidence type="ECO:0000256" key="5">
    <source>
        <dbReference type="ARBA" id="ARBA00022705"/>
    </source>
</evidence>
<evidence type="ECO:0000256" key="4">
    <source>
        <dbReference type="ARBA" id="ARBA00022490"/>
    </source>
</evidence>
<keyword evidence="7 9" id="KW-0067">ATP-binding</keyword>
<dbReference type="InterPro" id="IPR003395">
    <property type="entry name" value="RecF/RecN/SMC_N"/>
</dbReference>
<keyword evidence="5 9" id="KW-0235">DNA replication</keyword>
<dbReference type="AlphaFoldDB" id="A0A451EP17"/>
<dbReference type="EMBL" id="CP029822">
    <property type="protein sequence ID" value="AZS51529.1"/>
    <property type="molecule type" value="Genomic_DNA"/>
</dbReference>
<comment type="subcellular location">
    <subcellularLocation>
        <location evidence="1 9 10">Cytoplasm</location>
    </subcellularLocation>
</comment>
<dbReference type="Gene3D" id="1.20.1050.90">
    <property type="entry name" value="RecF/RecN/SMC, N-terminal domain"/>
    <property type="match status" value="1"/>
</dbReference>
<dbReference type="GO" id="GO:0009432">
    <property type="term" value="P:SOS response"/>
    <property type="evidence" value="ECO:0007669"/>
    <property type="project" value="UniProtKB-UniRule"/>
</dbReference>
<evidence type="ECO:0000256" key="3">
    <source>
        <dbReference type="ARBA" id="ARBA00020170"/>
    </source>
</evidence>
<keyword evidence="8 9" id="KW-0238">DNA-binding</keyword>
<evidence type="ECO:0000313" key="13">
    <source>
        <dbReference type="Proteomes" id="UP000273143"/>
    </source>
</evidence>
<protein>
    <recommendedName>
        <fullName evidence="3 9">DNA replication and repair protein RecF</fullName>
    </recommendedName>
</protein>
<evidence type="ECO:0000256" key="9">
    <source>
        <dbReference type="HAMAP-Rule" id="MF_00365"/>
    </source>
</evidence>
<evidence type="ECO:0000256" key="8">
    <source>
        <dbReference type="ARBA" id="ARBA00023125"/>
    </source>
</evidence>
<dbReference type="Pfam" id="PF02463">
    <property type="entry name" value="SMC_N"/>
    <property type="match status" value="1"/>
</dbReference>
<evidence type="ECO:0000256" key="7">
    <source>
        <dbReference type="ARBA" id="ARBA00022840"/>
    </source>
</evidence>
<sequence>MSLIRLDITGLRNLKPVTLSLSPHVNIFYGNNGSGKTSVLEAVYLLSLARSFRSHKINTVINYDVSDCTIFAKVQQTANVTHQLGINRNKQGDLQIRLDGQTVRTAIQLADILPLQIINPDSFRLLEGSPKLRRQFIDWGVFHSEKRFLAAWQRVQKSLKQRNSWLRQNKKDFNELAVWNNEFCNASEEIDLYRKQYIEQLLPIFEKVLAELLDIKDFTLSYYRGWDKETKLETILNNTLERDLQMGHTQAGSQRAELRLKLGGFNAADVLSRGQQKLVVCALKIAQGYIIDNYKKGQVIYLIDDLASELDEKHRTSLCRLLDDLKCQIFITGVEKEPIYSLWQSQTKISMFHVEHGHIAAVNEH</sequence>
<keyword evidence="9 10" id="KW-0234">DNA repair</keyword>
<dbReference type="GO" id="GO:0003697">
    <property type="term" value="F:single-stranded DNA binding"/>
    <property type="evidence" value="ECO:0007669"/>
    <property type="project" value="UniProtKB-UniRule"/>
</dbReference>
<dbReference type="InterPro" id="IPR001238">
    <property type="entry name" value="DNA-binding_RecF"/>
</dbReference>
<keyword evidence="4 9" id="KW-0963">Cytoplasm</keyword>
<accession>A0A451EP17</accession>
<dbReference type="PANTHER" id="PTHR32182">
    <property type="entry name" value="DNA REPLICATION AND REPAIR PROTEIN RECF"/>
    <property type="match status" value="1"/>
</dbReference>
<dbReference type="PROSITE" id="PS00617">
    <property type="entry name" value="RECF_1"/>
    <property type="match status" value="1"/>
</dbReference>
<proteinExistence type="inferred from homology"/>
<evidence type="ECO:0000256" key="6">
    <source>
        <dbReference type="ARBA" id="ARBA00022741"/>
    </source>
</evidence>
<dbReference type="PANTHER" id="PTHR32182:SF0">
    <property type="entry name" value="DNA REPLICATION AND REPAIR PROTEIN RECF"/>
    <property type="match status" value="1"/>
</dbReference>
<gene>
    <name evidence="9 12" type="primary">recF</name>
    <name evidence="12" type="ORF">DM558_12450</name>
</gene>
<dbReference type="GO" id="GO:0005524">
    <property type="term" value="F:ATP binding"/>
    <property type="evidence" value="ECO:0007669"/>
    <property type="project" value="UniProtKB-UniRule"/>
</dbReference>
<dbReference type="GO" id="GO:0005737">
    <property type="term" value="C:cytoplasm"/>
    <property type="evidence" value="ECO:0007669"/>
    <property type="project" value="UniProtKB-SubCell"/>
</dbReference>
<keyword evidence="9 10" id="KW-0227">DNA damage</keyword>
<reference evidence="13" key="1">
    <citation type="submission" date="2018-06" db="EMBL/GenBank/DDBJ databases">
        <title>Complete genome of Pseudomonas insecticola strain QZS01.</title>
        <authorList>
            <person name="Wang J."/>
            <person name="Su Q."/>
        </authorList>
    </citation>
    <scope>NUCLEOTIDE SEQUENCE [LARGE SCALE GENOMIC DNA]</scope>
    <source>
        <strain evidence="13">QZS01</strain>
    </source>
</reference>